<feature type="region of interest" description="Disordered" evidence="3">
    <location>
        <begin position="388"/>
        <end position="494"/>
    </location>
</feature>
<feature type="compositionally biased region" description="Polar residues" evidence="3">
    <location>
        <begin position="257"/>
        <end position="270"/>
    </location>
</feature>
<reference evidence="5" key="1">
    <citation type="submission" date="2025-08" db="UniProtKB">
        <authorList>
            <consortium name="Ensembl"/>
        </authorList>
    </citation>
    <scope>IDENTIFICATION</scope>
</reference>
<keyword evidence="6" id="KW-1185">Reference proteome</keyword>
<dbReference type="GO" id="GO:0005737">
    <property type="term" value="C:cytoplasm"/>
    <property type="evidence" value="ECO:0007669"/>
    <property type="project" value="TreeGrafter"/>
</dbReference>
<evidence type="ECO:0000256" key="3">
    <source>
        <dbReference type="SAM" id="MobiDB-lite"/>
    </source>
</evidence>
<evidence type="ECO:0000313" key="5">
    <source>
        <dbReference type="Ensembl" id="ENSPLAP00000026599.1"/>
    </source>
</evidence>
<evidence type="ECO:0000256" key="2">
    <source>
        <dbReference type="PROSITE-ProRule" id="PRU00191"/>
    </source>
</evidence>
<keyword evidence="1 2" id="KW-0727">SH2 domain</keyword>
<sequence>SQRKEVGPKLDKLEQYHLSYGTDIQLKQSNEPSLLPLETHLVTTDDHGAARSAPDGRPRMAKQTMADLQMLAADGGLKELVLRWFTDTQAPLILQNGNFPDWFQGLAARKEAEDVLRDKALGCFLIRLSDKAIGYILSYKGQDRCRHFVISQNAEGQFVIAGDCQLFGSLTQLIEHYKVRPIQPFGEFLTSSCCQDDADDLYDVVNAKKSSGVSVQALRSIWDQVEPDKKKKVEQRQNESPPALAPSLPPKSRNRKLTGTVSVDASSLSQVGWKLNGSLPDTMSHPSEMPTNPNRAQTHRGRTTPPLPANRDSFHPTDSNNSSEFYKEMVPVADLSQVESRSQSLPYLGNNDDEEKEEEEKYSNKFNSLSVTASAPPKKVTCLTYSYHTPGVTQSSSGSEPENGSQDQLRPNPLYQSSEAAAGSPAQQADSMYAEVPEGPTRTADDTYEQIPRDGAGHSNTYESVEDVKNKKPKSTWGKNNINWKKFFPDNKKK</sequence>
<evidence type="ECO:0000256" key="1">
    <source>
        <dbReference type="ARBA" id="ARBA00022999"/>
    </source>
</evidence>
<feature type="domain" description="SH2" evidence="4">
    <location>
        <begin position="102"/>
        <end position="193"/>
    </location>
</feature>
<dbReference type="PANTHER" id="PTHR14388:SF6">
    <property type="entry name" value="SH2 DOMAIN-CONTAINING PROTEIN 7"/>
    <property type="match status" value="1"/>
</dbReference>
<feature type="compositionally biased region" description="Basic and acidic residues" evidence="3">
    <location>
        <begin position="226"/>
        <end position="237"/>
    </location>
</feature>
<dbReference type="GeneTree" id="ENSGT00940000160977"/>
<name>A0A3B3VP34_9TELE</name>
<proteinExistence type="predicted"/>
<dbReference type="PANTHER" id="PTHR14388">
    <property type="entry name" value="T CELL-SPECIFIC ADAPTER PROTEIN TSAD"/>
    <property type="match status" value="1"/>
</dbReference>
<dbReference type="SUPFAM" id="SSF55550">
    <property type="entry name" value="SH2 domain"/>
    <property type="match status" value="1"/>
</dbReference>
<feature type="compositionally biased region" description="Acidic residues" evidence="3">
    <location>
        <begin position="351"/>
        <end position="360"/>
    </location>
</feature>
<feature type="compositionally biased region" description="Polar residues" evidence="3">
    <location>
        <begin position="388"/>
        <end position="430"/>
    </location>
</feature>
<feature type="region of interest" description="Disordered" evidence="3">
    <location>
        <begin position="226"/>
        <end position="323"/>
    </location>
</feature>
<dbReference type="STRING" id="48699.ENSPLAP00000026599"/>
<feature type="region of interest" description="Disordered" evidence="3">
    <location>
        <begin position="337"/>
        <end position="364"/>
    </location>
</feature>
<feature type="compositionally biased region" description="Polar residues" evidence="3">
    <location>
        <begin position="279"/>
        <end position="296"/>
    </location>
</feature>
<dbReference type="Ensembl" id="ENSPLAT00000029197.1">
    <property type="protein sequence ID" value="ENSPLAP00000026599.1"/>
    <property type="gene ID" value="ENSPLAG00000014520.1"/>
</dbReference>
<dbReference type="InterPro" id="IPR000980">
    <property type="entry name" value="SH2"/>
</dbReference>
<dbReference type="Gene3D" id="3.30.505.10">
    <property type="entry name" value="SH2 domain"/>
    <property type="match status" value="1"/>
</dbReference>
<evidence type="ECO:0000259" key="4">
    <source>
        <dbReference type="PROSITE" id="PS50001"/>
    </source>
</evidence>
<dbReference type="Proteomes" id="UP000261500">
    <property type="component" value="Unplaced"/>
</dbReference>
<dbReference type="SMART" id="SM00252">
    <property type="entry name" value="SH2"/>
    <property type="match status" value="1"/>
</dbReference>
<protein>
    <submittedName>
        <fullName evidence="5">SH2 domain containing 7</fullName>
    </submittedName>
</protein>
<dbReference type="PRINTS" id="PR00401">
    <property type="entry name" value="SH2DOMAIN"/>
</dbReference>
<dbReference type="Pfam" id="PF00017">
    <property type="entry name" value="SH2"/>
    <property type="match status" value="1"/>
</dbReference>
<dbReference type="PROSITE" id="PS50001">
    <property type="entry name" value="SH2"/>
    <property type="match status" value="1"/>
</dbReference>
<organism evidence="5 6">
    <name type="scientific">Poecilia latipinna</name>
    <name type="common">sailfin molly</name>
    <dbReference type="NCBI Taxonomy" id="48699"/>
    <lineage>
        <taxon>Eukaryota</taxon>
        <taxon>Metazoa</taxon>
        <taxon>Chordata</taxon>
        <taxon>Craniata</taxon>
        <taxon>Vertebrata</taxon>
        <taxon>Euteleostomi</taxon>
        <taxon>Actinopterygii</taxon>
        <taxon>Neopterygii</taxon>
        <taxon>Teleostei</taxon>
        <taxon>Neoteleostei</taxon>
        <taxon>Acanthomorphata</taxon>
        <taxon>Ovalentaria</taxon>
        <taxon>Atherinomorphae</taxon>
        <taxon>Cyprinodontiformes</taxon>
        <taxon>Poeciliidae</taxon>
        <taxon>Poeciliinae</taxon>
        <taxon>Poecilia</taxon>
    </lineage>
</organism>
<accession>A0A3B3VP34</accession>
<dbReference type="InterPro" id="IPR036860">
    <property type="entry name" value="SH2_dom_sf"/>
</dbReference>
<dbReference type="AlphaFoldDB" id="A0A3B3VP34"/>
<reference evidence="5" key="2">
    <citation type="submission" date="2025-09" db="UniProtKB">
        <authorList>
            <consortium name="Ensembl"/>
        </authorList>
    </citation>
    <scope>IDENTIFICATION</scope>
</reference>
<evidence type="ECO:0000313" key="6">
    <source>
        <dbReference type="Proteomes" id="UP000261500"/>
    </source>
</evidence>